<sequence>MSIELAEKLKQKLTDKWVVVDPSVPELRRFANWTGKVKTVNMNCRALVEFDGGVDIGWYDIDPAFLTVVDGPRPKAEAAPAAKGAPAPAKEAKPAAALAGKSPLEAARSQGAAKPAAAAAAPPSGKPSPLDLIRKQGAAKREQAAASATEPVQASSPPSTAPEAAPETPAPPATASPTPAVSEGRKLSPLELARLQGAAKRPG</sequence>
<accession>A0A7C4QQA0</accession>
<dbReference type="AlphaFoldDB" id="A0A7C4QQA0"/>
<feature type="compositionally biased region" description="Low complexity" evidence="1">
    <location>
        <begin position="77"/>
        <end position="101"/>
    </location>
</feature>
<comment type="caution">
    <text evidence="2">The sequence shown here is derived from an EMBL/GenBank/DDBJ whole genome shotgun (WGS) entry which is preliminary data.</text>
</comment>
<organism evidence="2">
    <name type="scientific">Schlesneria paludicola</name>
    <dbReference type="NCBI Taxonomy" id="360056"/>
    <lineage>
        <taxon>Bacteria</taxon>
        <taxon>Pseudomonadati</taxon>
        <taxon>Planctomycetota</taxon>
        <taxon>Planctomycetia</taxon>
        <taxon>Planctomycetales</taxon>
        <taxon>Planctomycetaceae</taxon>
        <taxon>Schlesneria</taxon>
    </lineage>
</organism>
<dbReference type="EMBL" id="DSVQ01000012">
    <property type="protein sequence ID" value="HGT39645.1"/>
    <property type="molecule type" value="Genomic_DNA"/>
</dbReference>
<proteinExistence type="predicted"/>
<feature type="compositionally biased region" description="Low complexity" evidence="1">
    <location>
        <begin position="111"/>
        <end position="129"/>
    </location>
</feature>
<evidence type="ECO:0000256" key="1">
    <source>
        <dbReference type="SAM" id="MobiDB-lite"/>
    </source>
</evidence>
<evidence type="ECO:0000313" key="2">
    <source>
        <dbReference type="EMBL" id="HGT39645.1"/>
    </source>
</evidence>
<name>A0A7C4QQA0_9PLAN</name>
<protein>
    <submittedName>
        <fullName evidence="2">Uncharacterized protein</fullName>
    </submittedName>
</protein>
<feature type="region of interest" description="Disordered" evidence="1">
    <location>
        <begin position="74"/>
        <end position="203"/>
    </location>
</feature>
<gene>
    <name evidence="2" type="ORF">ENS64_10335</name>
</gene>
<reference evidence="2" key="1">
    <citation type="journal article" date="2020" name="mSystems">
        <title>Genome- and Community-Level Interaction Insights into Carbon Utilization and Element Cycling Functions of Hydrothermarchaeota in Hydrothermal Sediment.</title>
        <authorList>
            <person name="Zhou Z."/>
            <person name="Liu Y."/>
            <person name="Xu W."/>
            <person name="Pan J."/>
            <person name="Luo Z.H."/>
            <person name="Li M."/>
        </authorList>
    </citation>
    <scope>NUCLEOTIDE SEQUENCE [LARGE SCALE GENOMIC DNA]</scope>
    <source>
        <strain evidence="2">SpSt-508</strain>
    </source>
</reference>
<feature type="compositionally biased region" description="Low complexity" evidence="1">
    <location>
        <begin position="154"/>
        <end position="167"/>
    </location>
</feature>